<dbReference type="RefSeq" id="WP_122921084.1">
    <property type="nucleotide sequence ID" value="NZ_RHHQ01000025.1"/>
</dbReference>
<proteinExistence type="inferred from homology"/>
<dbReference type="InterPro" id="IPR042070">
    <property type="entry name" value="PucR_C-HTH_sf"/>
</dbReference>
<gene>
    <name evidence="5" type="ORF">EDM56_27185</name>
</gene>
<dbReference type="PANTHER" id="PTHR33744">
    <property type="entry name" value="CARBOHYDRATE DIACID REGULATOR"/>
    <property type="match status" value="1"/>
</dbReference>
<organism evidence="5 6">
    <name type="scientific">Brevibacillus fluminis</name>
    <dbReference type="NCBI Taxonomy" id="511487"/>
    <lineage>
        <taxon>Bacteria</taxon>
        <taxon>Bacillati</taxon>
        <taxon>Bacillota</taxon>
        <taxon>Bacilli</taxon>
        <taxon>Bacillales</taxon>
        <taxon>Paenibacillaceae</taxon>
        <taxon>Brevibacillus</taxon>
    </lineage>
</organism>
<evidence type="ECO:0000259" key="4">
    <source>
        <dbReference type="Pfam" id="PF17853"/>
    </source>
</evidence>
<accession>A0A3M8CWC7</accession>
<feature type="domain" description="CdaR GGDEF-like" evidence="4">
    <location>
        <begin position="298"/>
        <end position="406"/>
    </location>
</feature>
<feature type="domain" description="Purine catabolism PurC-like" evidence="2">
    <location>
        <begin position="5"/>
        <end position="123"/>
    </location>
</feature>
<dbReference type="Gene3D" id="3.30.450.40">
    <property type="match status" value="1"/>
</dbReference>
<dbReference type="EMBL" id="RHHQ01000025">
    <property type="protein sequence ID" value="RNB80100.1"/>
    <property type="molecule type" value="Genomic_DNA"/>
</dbReference>
<dbReference type="AlphaFoldDB" id="A0A3M8CWC7"/>
<reference evidence="5 6" key="1">
    <citation type="submission" date="2018-10" db="EMBL/GenBank/DDBJ databases">
        <title>Phylogenomics of Brevibacillus.</title>
        <authorList>
            <person name="Dunlap C."/>
        </authorList>
    </citation>
    <scope>NUCLEOTIDE SEQUENCE [LARGE SCALE GENOMIC DNA]</scope>
    <source>
        <strain evidence="5 6">JCM 15716</strain>
    </source>
</reference>
<keyword evidence="6" id="KW-1185">Reference proteome</keyword>
<dbReference type="Gene3D" id="1.10.10.2840">
    <property type="entry name" value="PucR C-terminal helix-turn-helix domain"/>
    <property type="match status" value="1"/>
</dbReference>
<evidence type="ECO:0000256" key="1">
    <source>
        <dbReference type="ARBA" id="ARBA00006754"/>
    </source>
</evidence>
<dbReference type="InterPro" id="IPR029016">
    <property type="entry name" value="GAF-like_dom_sf"/>
</dbReference>
<dbReference type="InterPro" id="IPR025736">
    <property type="entry name" value="PucR_C-HTH_dom"/>
</dbReference>
<evidence type="ECO:0000259" key="2">
    <source>
        <dbReference type="Pfam" id="PF07905"/>
    </source>
</evidence>
<dbReference type="Proteomes" id="UP000271031">
    <property type="component" value="Unassembled WGS sequence"/>
</dbReference>
<name>A0A3M8CWC7_9BACL</name>
<dbReference type="InterPro" id="IPR051448">
    <property type="entry name" value="CdaR-like_regulators"/>
</dbReference>
<comment type="similarity">
    <text evidence="1">Belongs to the CdaR family.</text>
</comment>
<dbReference type="InterPro" id="IPR041522">
    <property type="entry name" value="CdaR_GGDEF"/>
</dbReference>
<dbReference type="Pfam" id="PF13556">
    <property type="entry name" value="HTH_30"/>
    <property type="match status" value="1"/>
</dbReference>
<evidence type="ECO:0000313" key="5">
    <source>
        <dbReference type="EMBL" id="RNB80100.1"/>
    </source>
</evidence>
<comment type="caution">
    <text evidence="5">The sequence shown here is derived from an EMBL/GenBank/DDBJ whole genome shotgun (WGS) entry which is preliminary data.</text>
</comment>
<sequence>MKVFDALQLPSLKHAKVVAGSKGLQRLVRWVHIVDLPDPLPWVRSGELLLTTGYSWPHEPAAQQALIRDLSVRGLAGLGLAVPHYFEQMPDAAIAMAEELQFPLIEIPWEVPFATITEEILNMLLTFHYKIQEQAELIHQELSQLALDAKSLQDIARKLGVLLKRSIYIQHADGSILASHTQQGSGETDRFDLEKLFQEKDSLLASHSTLRLKRLPADPQAHLPARIVCPISIKWEIVGFLWILEGQEPLSDLDQHAAQYAAILMAMHISHQRELASLEAQLGHSFLDSLLEGQFILTDQVHRRARLLGFDPEGMYAVGMLVFDSPIPLSHEGIVKRDRLIEKTKRRLQDLKMPTVLSFMQNQIFLLIPSEVNPQHFWQAMKGPDLSFAVSLPQQGFADIQQGYKEVCSILPNMTFGHFHRFQDLLVPRVLQGDANARATFLHKLFGPLSTVKNGDVLIQSLLTYARLGFHLKNTAEELNIHPKTLRYRLDRAISLGEFDLTDAETQFQLQLAVRIFCLHEPWTGF</sequence>
<dbReference type="Pfam" id="PF07905">
    <property type="entry name" value="PucR"/>
    <property type="match status" value="1"/>
</dbReference>
<protein>
    <submittedName>
        <fullName evidence="5">PucR family transcriptional regulator</fullName>
    </submittedName>
</protein>
<dbReference type="PANTHER" id="PTHR33744:SF1">
    <property type="entry name" value="DNA-BINDING TRANSCRIPTIONAL ACTIVATOR ADER"/>
    <property type="match status" value="1"/>
</dbReference>
<evidence type="ECO:0000259" key="3">
    <source>
        <dbReference type="Pfam" id="PF13556"/>
    </source>
</evidence>
<dbReference type="InterPro" id="IPR012914">
    <property type="entry name" value="PucR_dom"/>
</dbReference>
<evidence type="ECO:0000313" key="6">
    <source>
        <dbReference type="Proteomes" id="UP000271031"/>
    </source>
</evidence>
<feature type="domain" description="PucR C-terminal helix-turn-helix" evidence="3">
    <location>
        <begin position="458"/>
        <end position="516"/>
    </location>
</feature>
<dbReference type="Pfam" id="PF17853">
    <property type="entry name" value="GGDEF_2"/>
    <property type="match status" value="1"/>
</dbReference>
<dbReference type="OrthoDB" id="142218at2"/>